<accession>A0ABV7GY27</accession>
<evidence type="ECO:0000256" key="5">
    <source>
        <dbReference type="ARBA" id="ARBA00022692"/>
    </source>
</evidence>
<evidence type="ECO:0000256" key="8">
    <source>
        <dbReference type="SAM" id="Phobius"/>
    </source>
</evidence>
<dbReference type="PANTHER" id="PTHR39342">
    <property type="entry name" value="UPF0283 MEMBRANE PROTEIN YCJF"/>
    <property type="match status" value="1"/>
</dbReference>
<dbReference type="InterPro" id="IPR021147">
    <property type="entry name" value="DUF697"/>
</dbReference>
<dbReference type="NCBIfam" id="TIGR01620">
    <property type="entry name" value="hyp_HI0043"/>
    <property type="match status" value="1"/>
</dbReference>
<dbReference type="InterPro" id="IPR006507">
    <property type="entry name" value="UPF0283"/>
</dbReference>
<gene>
    <name evidence="9" type="ORF">ACFOGP_20610</name>
</gene>
<keyword evidence="5 8" id="KW-0812">Transmembrane</keyword>
<comment type="subcellular location">
    <subcellularLocation>
        <location evidence="1">Cell inner membrane</location>
        <topology evidence="1">Multi-pass membrane protein</topology>
    </subcellularLocation>
</comment>
<evidence type="ECO:0000256" key="7">
    <source>
        <dbReference type="ARBA" id="ARBA00023136"/>
    </source>
</evidence>
<evidence type="ECO:0000256" key="2">
    <source>
        <dbReference type="ARBA" id="ARBA00008255"/>
    </source>
</evidence>
<sequence>MSDPNGPVLIEMDTPAPSPADAPPVQDAGDLPNAAAMQKVAALAARRPSRLARWFWRILTALIGFVISVAAWDFVNGLIDRNPVLGLIAMVLIGLFVLVLLAIAIKEWAAYARLGRLDSLHRAADAALTGADLAQARKVTDRLVAHYAARPELDWGRTRLAERRDDMFDADGLLGLAEAELMQPLDMMARREVEAASRQVATVTAVVPLALADVVTALTSNLRMIRRIAEIYGGRAGTLGSWRLTRSVLTHLVATGAVAVGDDLVGSVAGGSVVAKVSRRFGEGIVNGALTARVGIAAMEVCRPLPFRRLRKPSVTRLVQRALTGLFSGFGTSEKSE</sequence>
<keyword evidence="4" id="KW-0997">Cell inner membrane</keyword>
<comment type="caution">
    <text evidence="9">The sequence shown here is derived from an EMBL/GenBank/DDBJ whole genome shotgun (WGS) entry which is preliminary data.</text>
</comment>
<organism evidence="9 10">
    <name type="scientific">Psychromarinibacter halotolerans</name>
    <dbReference type="NCBI Taxonomy" id="1775175"/>
    <lineage>
        <taxon>Bacteria</taxon>
        <taxon>Pseudomonadati</taxon>
        <taxon>Pseudomonadota</taxon>
        <taxon>Alphaproteobacteria</taxon>
        <taxon>Rhodobacterales</taxon>
        <taxon>Paracoccaceae</taxon>
        <taxon>Psychromarinibacter</taxon>
    </lineage>
</organism>
<evidence type="ECO:0000256" key="3">
    <source>
        <dbReference type="ARBA" id="ARBA00022475"/>
    </source>
</evidence>
<keyword evidence="10" id="KW-1185">Reference proteome</keyword>
<keyword evidence="6 8" id="KW-1133">Transmembrane helix</keyword>
<dbReference type="RefSeq" id="WP_275634511.1">
    <property type="nucleotide sequence ID" value="NZ_JARGYD010000010.1"/>
</dbReference>
<proteinExistence type="inferred from homology"/>
<evidence type="ECO:0000313" key="9">
    <source>
        <dbReference type="EMBL" id="MFC3145135.1"/>
    </source>
</evidence>
<evidence type="ECO:0000256" key="1">
    <source>
        <dbReference type="ARBA" id="ARBA00004429"/>
    </source>
</evidence>
<evidence type="ECO:0000256" key="6">
    <source>
        <dbReference type="ARBA" id="ARBA00022989"/>
    </source>
</evidence>
<comment type="similarity">
    <text evidence="2">Belongs to the UPF0283 family.</text>
</comment>
<dbReference type="EMBL" id="JBHRTB010000010">
    <property type="protein sequence ID" value="MFC3145135.1"/>
    <property type="molecule type" value="Genomic_DNA"/>
</dbReference>
<protein>
    <submittedName>
        <fullName evidence="9">YcjF family protein</fullName>
    </submittedName>
</protein>
<dbReference type="PANTHER" id="PTHR39342:SF1">
    <property type="entry name" value="UPF0283 MEMBRANE PROTEIN YCJF"/>
    <property type="match status" value="1"/>
</dbReference>
<dbReference type="Proteomes" id="UP001595632">
    <property type="component" value="Unassembled WGS sequence"/>
</dbReference>
<keyword evidence="3" id="KW-1003">Cell membrane</keyword>
<feature type="transmembrane region" description="Helical" evidence="8">
    <location>
        <begin position="84"/>
        <end position="105"/>
    </location>
</feature>
<keyword evidence="7 8" id="KW-0472">Membrane</keyword>
<evidence type="ECO:0000313" key="10">
    <source>
        <dbReference type="Proteomes" id="UP001595632"/>
    </source>
</evidence>
<name>A0ABV7GY27_9RHOB</name>
<evidence type="ECO:0000256" key="4">
    <source>
        <dbReference type="ARBA" id="ARBA00022519"/>
    </source>
</evidence>
<reference evidence="10" key="1">
    <citation type="journal article" date="2019" name="Int. J. Syst. Evol. Microbiol.">
        <title>The Global Catalogue of Microorganisms (GCM) 10K type strain sequencing project: providing services to taxonomists for standard genome sequencing and annotation.</title>
        <authorList>
            <consortium name="The Broad Institute Genomics Platform"/>
            <consortium name="The Broad Institute Genome Sequencing Center for Infectious Disease"/>
            <person name="Wu L."/>
            <person name="Ma J."/>
        </authorList>
    </citation>
    <scope>NUCLEOTIDE SEQUENCE [LARGE SCALE GENOMIC DNA]</scope>
    <source>
        <strain evidence="10">KCTC 52366</strain>
    </source>
</reference>
<dbReference type="Pfam" id="PF05128">
    <property type="entry name" value="DUF697"/>
    <property type="match status" value="1"/>
</dbReference>
<feature type="transmembrane region" description="Helical" evidence="8">
    <location>
        <begin position="54"/>
        <end position="72"/>
    </location>
</feature>